<proteinExistence type="predicted"/>
<accession>A0A445FCZ4</accession>
<feature type="region of interest" description="Disordered" evidence="1">
    <location>
        <begin position="1"/>
        <end position="23"/>
    </location>
</feature>
<dbReference type="AlphaFoldDB" id="A0A445FCZ4"/>
<gene>
    <name evidence="2" type="ORF">D0Y65_050672</name>
</gene>
<evidence type="ECO:0000256" key="1">
    <source>
        <dbReference type="SAM" id="MobiDB-lite"/>
    </source>
</evidence>
<reference evidence="2 3" key="1">
    <citation type="submission" date="2018-09" db="EMBL/GenBank/DDBJ databases">
        <title>A high-quality reference genome of wild soybean provides a powerful tool to mine soybean genomes.</title>
        <authorList>
            <person name="Xie M."/>
            <person name="Chung C.Y.L."/>
            <person name="Li M.-W."/>
            <person name="Wong F.-L."/>
            <person name="Chan T.-F."/>
            <person name="Lam H.-M."/>
        </authorList>
    </citation>
    <scope>NUCLEOTIDE SEQUENCE [LARGE SCALE GENOMIC DNA]</scope>
    <source>
        <strain evidence="3">cv. W05</strain>
        <tissue evidence="2">Hypocotyl of etiolated seedlings</tissue>
    </source>
</reference>
<comment type="caution">
    <text evidence="2">The sequence shown here is derived from an EMBL/GenBank/DDBJ whole genome shotgun (WGS) entry which is preliminary data.</text>
</comment>
<organism evidence="2 3">
    <name type="scientific">Glycine soja</name>
    <name type="common">Wild soybean</name>
    <dbReference type="NCBI Taxonomy" id="3848"/>
    <lineage>
        <taxon>Eukaryota</taxon>
        <taxon>Viridiplantae</taxon>
        <taxon>Streptophyta</taxon>
        <taxon>Embryophyta</taxon>
        <taxon>Tracheophyta</taxon>
        <taxon>Spermatophyta</taxon>
        <taxon>Magnoliopsida</taxon>
        <taxon>eudicotyledons</taxon>
        <taxon>Gunneridae</taxon>
        <taxon>Pentapetalae</taxon>
        <taxon>rosids</taxon>
        <taxon>fabids</taxon>
        <taxon>Fabales</taxon>
        <taxon>Fabaceae</taxon>
        <taxon>Papilionoideae</taxon>
        <taxon>50 kb inversion clade</taxon>
        <taxon>NPAAA clade</taxon>
        <taxon>indigoferoid/millettioid clade</taxon>
        <taxon>Phaseoleae</taxon>
        <taxon>Glycine</taxon>
        <taxon>Glycine subgen. Soja</taxon>
    </lineage>
</organism>
<evidence type="ECO:0000313" key="2">
    <source>
        <dbReference type="EMBL" id="RZB46719.1"/>
    </source>
</evidence>
<keyword evidence="3" id="KW-1185">Reference proteome</keyword>
<evidence type="ECO:0000313" key="3">
    <source>
        <dbReference type="Proteomes" id="UP000289340"/>
    </source>
</evidence>
<sequence>MMTPSSSSSASHSQFSYSNPSSSSYFPVPFHLQLSATTHYAALYVVAPSVQIPAPPIVGPIAPVPVSGVYSIVPQ</sequence>
<dbReference type="Proteomes" id="UP000289340">
    <property type="component" value="Chromosome 19"/>
</dbReference>
<name>A0A445FCZ4_GLYSO</name>
<protein>
    <submittedName>
        <fullName evidence="2">Uncharacterized protein</fullName>
    </submittedName>
</protein>
<dbReference type="EMBL" id="QZWG01000019">
    <property type="protein sequence ID" value="RZB46719.1"/>
    <property type="molecule type" value="Genomic_DNA"/>
</dbReference>